<protein>
    <recommendedName>
        <fullName evidence="4">Secreted protein</fullName>
    </recommendedName>
</protein>
<evidence type="ECO:0000313" key="3">
    <source>
        <dbReference type="Proteomes" id="UP000799324"/>
    </source>
</evidence>
<organism evidence="2 3">
    <name type="scientific">Lophiostoma macrostomum CBS 122681</name>
    <dbReference type="NCBI Taxonomy" id="1314788"/>
    <lineage>
        <taxon>Eukaryota</taxon>
        <taxon>Fungi</taxon>
        <taxon>Dikarya</taxon>
        <taxon>Ascomycota</taxon>
        <taxon>Pezizomycotina</taxon>
        <taxon>Dothideomycetes</taxon>
        <taxon>Pleosporomycetidae</taxon>
        <taxon>Pleosporales</taxon>
        <taxon>Lophiostomataceae</taxon>
        <taxon>Lophiostoma</taxon>
    </lineage>
</organism>
<dbReference type="Proteomes" id="UP000799324">
    <property type="component" value="Unassembled WGS sequence"/>
</dbReference>
<evidence type="ECO:0000313" key="2">
    <source>
        <dbReference type="EMBL" id="KAF2662242.1"/>
    </source>
</evidence>
<evidence type="ECO:0008006" key="4">
    <source>
        <dbReference type="Google" id="ProtNLM"/>
    </source>
</evidence>
<dbReference type="EMBL" id="MU004290">
    <property type="protein sequence ID" value="KAF2662242.1"/>
    <property type="molecule type" value="Genomic_DNA"/>
</dbReference>
<keyword evidence="1" id="KW-0732">Signal</keyword>
<gene>
    <name evidence="2" type="ORF">K491DRAFT_284274</name>
</gene>
<name>A0A6A6TR00_9PLEO</name>
<keyword evidence="3" id="KW-1185">Reference proteome</keyword>
<feature type="signal peptide" evidence="1">
    <location>
        <begin position="1"/>
        <end position="20"/>
    </location>
</feature>
<proteinExistence type="predicted"/>
<accession>A0A6A6TR00</accession>
<dbReference type="AlphaFoldDB" id="A0A6A6TR00"/>
<reference evidence="2" key="1">
    <citation type="journal article" date="2020" name="Stud. Mycol.">
        <title>101 Dothideomycetes genomes: a test case for predicting lifestyles and emergence of pathogens.</title>
        <authorList>
            <person name="Haridas S."/>
            <person name="Albert R."/>
            <person name="Binder M."/>
            <person name="Bloem J."/>
            <person name="Labutti K."/>
            <person name="Salamov A."/>
            <person name="Andreopoulos B."/>
            <person name="Baker S."/>
            <person name="Barry K."/>
            <person name="Bills G."/>
            <person name="Bluhm B."/>
            <person name="Cannon C."/>
            <person name="Castanera R."/>
            <person name="Culley D."/>
            <person name="Daum C."/>
            <person name="Ezra D."/>
            <person name="Gonzalez J."/>
            <person name="Henrissat B."/>
            <person name="Kuo A."/>
            <person name="Liang C."/>
            <person name="Lipzen A."/>
            <person name="Lutzoni F."/>
            <person name="Magnuson J."/>
            <person name="Mondo S."/>
            <person name="Nolan M."/>
            <person name="Ohm R."/>
            <person name="Pangilinan J."/>
            <person name="Park H.-J."/>
            <person name="Ramirez L."/>
            <person name="Alfaro M."/>
            <person name="Sun H."/>
            <person name="Tritt A."/>
            <person name="Yoshinaga Y."/>
            <person name="Zwiers L.-H."/>
            <person name="Turgeon B."/>
            <person name="Goodwin S."/>
            <person name="Spatafora J."/>
            <person name="Crous P."/>
            <person name="Grigoriev I."/>
        </authorList>
    </citation>
    <scope>NUCLEOTIDE SEQUENCE</scope>
    <source>
        <strain evidence="2">CBS 122681</strain>
    </source>
</reference>
<sequence length="173" mass="19151">MPIIPLAAVVTLVYISSCMFERCVQPGSRMIEDAPQGRQPVSTRLRRSRDHVQGSYLVVPRTVLTSLWGRAGQFACALILPCYPPSFLGRSDAAVWAPRGRVPFRMKSQGKSPPRDLALQHLITKNSPRDVELYAVPGTHRIVLGKRPICTWSATPELPVPSLVQIRIRTAAT</sequence>
<evidence type="ECO:0000256" key="1">
    <source>
        <dbReference type="SAM" id="SignalP"/>
    </source>
</evidence>
<feature type="chain" id="PRO_5025490220" description="Secreted protein" evidence="1">
    <location>
        <begin position="21"/>
        <end position="173"/>
    </location>
</feature>